<feature type="region of interest" description="Disordered" evidence="1">
    <location>
        <begin position="91"/>
        <end position="199"/>
    </location>
</feature>
<proteinExistence type="predicted"/>
<organism evidence="2 3">
    <name type="scientific">Sphaerobolus stellatus (strain SS14)</name>
    <dbReference type="NCBI Taxonomy" id="990650"/>
    <lineage>
        <taxon>Eukaryota</taxon>
        <taxon>Fungi</taxon>
        <taxon>Dikarya</taxon>
        <taxon>Basidiomycota</taxon>
        <taxon>Agaricomycotina</taxon>
        <taxon>Agaricomycetes</taxon>
        <taxon>Phallomycetidae</taxon>
        <taxon>Geastrales</taxon>
        <taxon>Sphaerobolaceae</taxon>
        <taxon>Sphaerobolus</taxon>
    </lineage>
</organism>
<dbReference type="Proteomes" id="UP000054279">
    <property type="component" value="Unassembled WGS sequence"/>
</dbReference>
<dbReference type="SUPFAM" id="SSF81901">
    <property type="entry name" value="HCP-like"/>
    <property type="match status" value="1"/>
</dbReference>
<evidence type="ECO:0000313" key="3">
    <source>
        <dbReference type="Proteomes" id="UP000054279"/>
    </source>
</evidence>
<name>A0A0C9TZX2_SPHS4</name>
<reference evidence="2 3" key="1">
    <citation type="submission" date="2014-06" db="EMBL/GenBank/DDBJ databases">
        <title>Evolutionary Origins and Diversification of the Mycorrhizal Mutualists.</title>
        <authorList>
            <consortium name="DOE Joint Genome Institute"/>
            <consortium name="Mycorrhizal Genomics Consortium"/>
            <person name="Kohler A."/>
            <person name="Kuo A."/>
            <person name="Nagy L.G."/>
            <person name="Floudas D."/>
            <person name="Copeland A."/>
            <person name="Barry K.W."/>
            <person name="Cichocki N."/>
            <person name="Veneault-Fourrey C."/>
            <person name="LaButti K."/>
            <person name="Lindquist E.A."/>
            <person name="Lipzen A."/>
            <person name="Lundell T."/>
            <person name="Morin E."/>
            <person name="Murat C."/>
            <person name="Riley R."/>
            <person name="Ohm R."/>
            <person name="Sun H."/>
            <person name="Tunlid A."/>
            <person name="Henrissat B."/>
            <person name="Grigoriev I.V."/>
            <person name="Hibbett D.S."/>
            <person name="Martin F."/>
        </authorList>
    </citation>
    <scope>NUCLEOTIDE SEQUENCE [LARGE SCALE GENOMIC DNA]</scope>
    <source>
        <strain evidence="2 3">SS14</strain>
    </source>
</reference>
<keyword evidence="3" id="KW-1185">Reference proteome</keyword>
<protein>
    <submittedName>
        <fullName evidence="2">Uncharacterized protein</fullName>
    </submittedName>
</protein>
<gene>
    <name evidence="2" type="ORF">M422DRAFT_271465</name>
</gene>
<evidence type="ECO:0000256" key="1">
    <source>
        <dbReference type="SAM" id="MobiDB-lite"/>
    </source>
</evidence>
<dbReference type="Gene3D" id="1.25.40.10">
    <property type="entry name" value="Tetratricopeptide repeat domain"/>
    <property type="match status" value="1"/>
</dbReference>
<accession>A0A0C9TZX2</accession>
<dbReference type="EMBL" id="KN837338">
    <property type="protein sequence ID" value="KIJ27324.1"/>
    <property type="molecule type" value="Genomic_DNA"/>
</dbReference>
<dbReference type="InterPro" id="IPR011990">
    <property type="entry name" value="TPR-like_helical_dom_sf"/>
</dbReference>
<sequence>MMLMLAIWYYAEVGIGQSKDLEAAKKWYTKAVEHGNTEASARLSALSQAAPNLPLVRRRTQAHGQAVAAGRVNNATHTPAAAEKVKMEALKGANSSEAPPAPVMPATLPPLSNAPPRHASTMPLGQAGGPPPPQQQGGPQQERPLRMRQGAAVASHPSQSGRVACRPPGHRHETVQHVGGGVGSPAPPVQSYSAPPQAHGPAALAEMGFQVGKVEKKDCVII</sequence>
<evidence type="ECO:0000313" key="2">
    <source>
        <dbReference type="EMBL" id="KIJ27324.1"/>
    </source>
</evidence>
<dbReference type="AlphaFoldDB" id="A0A0C9TZX2"/>
<dbReference type="HOGENOM" id="CLU_1246051_0_0_1"/>